<evidence type="ECO:0000313" key="3">
    <source>
        <dbReference type="Proteomes" id="UP000694865"/>
    </source>
</evidence>
<evidence type="ECO:0000313" key="4">
    <source>
        <dbReference type="RefSeq" id="XP_006820022.1"/>
    </source>
</evidence>
<protein>
    <submittedName>
        <fullName evidence="4">Threonine--tRNA ligase, cytoplasmic-like</fullName>
    </submittedName>
</protein>
<name>A0ABM0MJ31_SACKO</name>
<feature type="non-terminal residue" evidence="4">
    <location>
        <position position="1"/>
    </location>
</feature>
<reference evidence="4" key="1">
    <citation type="submission" date="2025-08" db="UniProtKB">
        <authorList>
            <consortium name="RefSeq"/>
        </authorList>
    </citation>
    <scope>IDENTIFICATION</scope>
    <source>
        <tissue evidence="4">Testes</tissue>
    </source>
</reference>
<dbReference type="PANTHER" id="PTHR11451:SF46">
    <property type="entry name" value="THREONINE--TRNA LIGASE"/>
    <property type="match status" value="1"/>
</dbReference>
<dbReference type="InterPro" id="IPR045864">
    <property type="entry name" value="aa-tRNA-synth_II/BPL/LPL"/>
</dbReference>
<dbReference type="Proteomes" id="UP000694865">
    <property type="component" value="Unplaced"/>
</dbReference>
<keyword evidence="3" id="KW-1185">Reference proteome</keyword>
<dbReference type="InterPro" id="IPR006195">
    <property type="entry name" value="aa-tRNA-synth_II"/>
</dbReference>
<accession>A0ABM0MJ31</accession>
<organism evidence="3 4">
    <name type="scientific">Saccoglossus kowalevskii</name>
    <name type="common">Acorn worm</name>
    <dbReference type="NCBI Taxonomy" id="10224"/>
    <lineage>
        <taxon>Eukaryota</taxon>
        <taxon>Metazoa</taxon>
        <taxon>Hemichordata</taxon>
        <taxon>Enteropneusta</taxon>
        <taxon>Harrimaniidae</taxon>
        <taxon>Saccoglossus</taxon>
    </lineage>
</organism>
<dbReference type="PROSITE" id="PS50862">
    <property type="entry name" value="AA_TRNA_LIGASE_II"/>
    <property type="match status" value="1"/>
</dbReference>
<dbReference type="RefSeq" id="XP_006820022.1">
    <property type="nucleotide sequence ID" value="XM_006819959.1"/>
</dbReference>
<evidence type="ECO:0000256" key="1">
    <source>
        <dbReference type="ARBA" id="ARBA00022917"/>
    </source>
</evidence>
<dbReference type="GeneID" id="100375037"/>
<dbReference type="Gene3D" id="3.30.930.10">
    <property type="entry name" value="Bira Bifunctional Protein, Domain 2"/>
    <property type="match status" value="1"/>
</dbReference>
<dbReference type="PANTHER" id="PTHR11451">
    <property type="entry name" value="THREONINE-TRNA LIGASE"/>
    <property type="match status" value="1"/>
</dbReference>
<proteinExistence type="predicted"/>
<gene>
    <name evidence="4" type="primary">LOC100375037</name>
</gene>
<evidence type="ECO:0000259" key="2">
    <source>
        <dbReference type="PROSITE" id="PS50862"/>
    </source>
</evidence>
<feature type="domain" description="Aminoacyl-transfer RNA synthetases class-II family profile" evidence="2">
    <location>
        <begin position="67"/>
        <end position="131"/>
    </location>
</feature>
<dbReference type="SUPFAM" id="SSF55681">
    <property type="entry name" value="Class II aaRS and biotin synthetases"/>
    <property type="match status" value="1"/>
</dbReference>
<keyword evidence="1" id="KW-0648">Protein biosynthesis</keyword>
<sequence length="184" mass="21896">NSATYWEGKADAESLQRIYGISFPDTKQLKEWKHFQEEAAKRDHRKIGRDQELYFFHELSPGSCFFHPKGAHIYNTLINYIKSEYRTRGFQEVVSPNIYNSKLWETSGHWQHYAENMFSFESEKEKFALKPMNCPGHWNTAKYACRDQVQRRPTAYMWLERMIQQMVAQEIPSYQTLFVFESAG</sequence>